<sequence length="149" mass="16192">MRPSLLLPFFLPLTLASQTSIHNNCAYTLYYAPVDSTPPTPETITPIPPNTSVFQDEWFDGATGTALKITKTSDALWANRPVLQLGYTAAEGEVWYDLSSVNGYDFWGENVVLAGDREGSESIEWLGAPGGTRIAHWVGELGLVLTVCA</sequence>
<dbReference type="PANTHER" id="PTHR36195">
    <property type="entry name" value="DOMAIN PROTEIN, PUTATIVE (AFU_ORTHOLOGUE AFUA_5G01990)-RELATED-RELATED"/>
    <property type="match status" value="1"/>
</dbReference>
<accession>A0A6A5Q6L4</accession>
<name>A0A6A5Q6L4_AMPQU</name>
<evidence type="ECO:0000256" key="1">
    <source>
        <dbReference type="SAM" id="SignalP"/>
    </source>
</evidence>
<evidence type="ECO:0000313" key="3">
    <source>
        <dbReference type="Proteomes" id="UP000800096"/>
    </source>
</evidence>
<feature type="chain" id="PRO_5025550642" evidence="1">
    <location>
        <begin position="17"/>
        <end position="149"/>
    </location>
</feature>
<feature type="signal peptide" evidence="1">
    <location>
        <begin position="1"/>
        <end position="16"/>
    </location>
</feature>
<proteinExistence type="predicted"/>
<organism evidence="2 3">
    <name type="scientific">Ampelomyces quisqualis</name>
    <name type="common">Powdery mildew agent</name>
    <dbReference type="NCBI Taxonomy" id="50730"/>
    <lineage>
        <taxon>Eukaryota</taxon>
        <taxon>Fungi</taxon>
        <taxon>Dikarya</taxon>
        <taxon>Ascomycota</taxon>
        <taxon>Pezizomycotina</taxon>
        <taxon>Dothideomycetes</taxon>
        <taxon>Pleosporomycetidae</taxon>
        <taxon>Pleosporales</taxon>
        <taxon>Pleosporineae</taxon>
        <taxon>Phaeosphaeriaceae</taxon>
        <taxon>Ampelomyces</taxon>
    </lineage>
</organism>
<reference evidence="2" key="1">
    <citation type="journal article" date="2020" name="Stud. Mycol.">
        <title>101 Dothideomycetes genomes: a test case for predicting lifestyles and emergence of pathogens.</title>
        <authorList>
            <person name="Haridas S."/>
            <person name="Albert R."/>
            <person name="Binder M."/>
            <person name="Bloem J."/>
            <person name="Labutti K."/>
            <person name="Salamov A."/>
            <person name="Andreopoulos B."/>
            <person name="Baker S."/>
            <person name="Barry K."/>
            <person name="Bills G."/>
            <person name="Bluhm B."/>
            <person name="Cannon C."/>
            <person name="Castanera R."/>
            <person name="Culley D."/>
            <person name="Daum C."/>
            <person name="Ezra D."/>
            <person name="Gonzalez J."/>
            <person name="Henrissat B."/>
            <person name="Kuo A."/>
            <person name="Liang C."/>
            <person name="Lipzen A."/>
            <person name="Lutzoni F."/>
            <person name="Magnuson J."/>
            <person name="Mondo S."/>
            <person name="Nolan M."/>
            <person name="Ohm R."/>
            <person name="Pangilinan J."/>
            <person name="Park H.-J."/>
            <person name="Ramirez L."/>
            <person name="Alfaro M."/>
            <person name="Sun H."/>
            <person name="Tritt A."/>
            <person name="Yoshinaga Y."/>
            <person name="Zwiers L.-H."/>
            <person name="Turgeon B."/>
            <person name="Goodwin S."/>
            <person name="Spatafora J."/>
            <person name="Crous P."/>
            <person name="Grigoriev I."/>
        </authorList>
    </citation>
    <scope>NUCLEOTIDE SEQUENCE</scope>
    <source>
        <strain evidence="2">HMLAC05119</strain>
    </source>
</reference>
<dbReference type="Proteomes" id="UP000800096">
    <property type="component" value="Unassembled WGS sequence"/>
</dbReference>
<dbReference type="Pfam" id="PF04681">
    <property type="entry name" value="Bys1"/>
    <property type="match status" value="1"/>
</dbReference>
<evidence type="ECO:0000313" key="2">
    <source>
        <dbReference type="EMBL" id="KAF1911159.1"/>
    </source>
</evidence>
<dbReference type="InterPro" id="IPR006771">
    <property type="entry name" value="CetA-like"/>
</dbReference>
<dbReference type="OrthoDB" id="3682664at2759"/>
<dbReference type="PANTHER" id="PTHR36195:SF4">
    <property type="entry name" value="DOMAIN PROTEIN, PUTATIVE (AFU_ORTHOLOGUE AFUA_5G01990)-RELATED"/>
    <property type="match status" value="1"/>
</dbReference>
<protein>
    <submittedName>
        <fullName evidence="2">Uncharacterized protein</fullName>
    </submittedName>
</protein>
<dbReference type="AlphaFoldDB" id="A0A6A5Q6L4"/>
<gene>
    <name evidence="2" type="ORF">BDU57DRAFT_543530</name>
</gene>
<keyword evidence="1" id="KW-0732">Signal</keyword>
<keyword evidence="3" id="KW-1185">Reference proteome</keyword>
<dbReference type="EMBL" id="ML979146">
    <property type="protein sequence ID" value="KAF1911159.1"/>
    <property type="molecule type" value="Genomic_DNA"/>
</dbReference>